<name>A0A918NXW5_9NEIS</name>
<comment type="caution">
    <text evidence="1">The sequence shown here is derived from an EMBL/GenBank/DDBJ whole genome shotgun (WGS) entry which is preliminary data.</text>
</comment>
<accession>A0A918NXW5</accession>
<reference evidence="1" key="1">
    <citation type="journal article" date="2014" name="Int. J. Syst. Evol. Microbiol.">
        <title>Complete genome sequence of Corynebacterium casei LMG S-19264T (=DSM 44701T), isolated from a smear-ripened cheese.</title>
        <authorList>
            <consortium name="US DOE Joint Genome Institute (JGI-PGF)"/>
            <person name="Walter F."/>
            <person name="Albersmeier A."/>
            <person name="Kalinowski J."/>
            <person name="Ruckert C."/>
        </authorList>
    </citation>
    <scope>NUCLEOTIDE SEQUENCE</scope>
    <source>
        <strain evidence="1">KCTC 32182</strain>
    </source>
</reference>
<dbReference type="InterPro" id="IPR025354">
    <property type="entry name" value="DUF4258"/>
</dbReference>
<dbReference type="EMBL" id="BMYX01000002">
    <property type="protein sequence ID" value="GGY05829.1"/>
    <property type="molecule type" value="Genomic_DNA"/>
</dbReference>
<gene>
    <name evidence="1" type="ORF">GCM10011289_05300</name>
</gene>
<dbReference type="AlphaFoldDB" id="A0A918NXW5"/>
<sequence>MRLPEEMRPAIIGNHNYSGHALDRMQDRGLMPSVIENTIQNGIATTSRGGTTVYFDSKNNLSSIVNKYEKLLL</sequence>
<protein>
    <submittedName>
        <fullName evidence="1">Uncharacterized protein</fullName>
    </submittedName>
</protein>
<evidence type="ECO:0000313" key="2">
    <source>
        <dbReference type="Proteomes" id="UP000645257"/>
    </source>
</evidence>
<dbReference type="Proteomes" id="UP000645257">
    <property type="component" value="Unassembled WGS sequence"/>
</dbReference>
<keyword evidence="2" id="KW-1185">Reference proteome</keyword>
<dbReference type="Pfam" id="PF14076">
    <property type="entry name" value="DUF4258"/>
    <property type="match status" value="1"/>
</dbReference>
<reference evidence="1" key="2">
    <citation type="submission" date="2020-09" db="EMBL/GenBank/DDBJ databases">
        <authorList>
            <person name="Sun Q."/>
            <person name="Kim S."/>
        </authorList>
    </citation>
    <scope>NUCLEOTIDE SEQUENCE</scope>
    <source>
        <strain evidence="1">KCTC 32182</strain>
    </source>
</reference>
<proteinExistence type="predicted"/>
<organism evidence="1 2">
    <name type="scientific">Paludibacterium paludis</name>
    <dbReference type="NCBI Taxonomy" id="1225769"/>
    <lineage>
        <taxon>Bacteria</taxon>
        <taxon>Pseudomonadati</taxon>
        <taxon>Pseudomonadota</taxon>
        <taxon>Betaproteobacteria</taxon>
        <taxon>Neisseriales</taxon>
        <taxon>Chromobacteriaceae</taxon>
        <taxon>Paludibacterium</taxon>
    </lineage>
</organism>
<evidence type="ECO:0000313" key="1">
    <source>
        <dbReference type="EMBL" id="GGY05829.1"/>
    </source>
</evidence>